<keyword evidence="3" id="KW-1185">Reference proteome</keyword>
<reference evidence="2 3" key="1">
    <citation type="journal article" date="2015" name="Genome Biol. Evol.">
        <title>Comparative Genomics of a Bacterivorous Green Alga Reveals Evolutionary Causalities and Consequences of Phago-Mixotrophic Mode of Nutrition.</title>
        <authorList>
            <person name="Burns J.A."/>
            <person name="Paasch A."/>
            <person name="Narechania A."/>
            <person name="Kim E."/>
        </authorList>
    </citation>
    <scope>NUCLEOTIDE SEQUENCE [LARGE SCALE GENOMIC DNA]</scope>
    <source>
        <strain evidence="2 3">PLY_AMNH</strain>
    </source>
</reference>
<dbReference type="Proteomes" id="UP001190700">
    <property type="component" value="Unassembled WGS sequence"/>
</dbReference>
<feature type="region of interest" description="Disordered" evidence="1">
    <location>
        <begin position="1"/>
        <end position="29"/>
    </location>
</feature>
<feature type="region of interest" description="Disordered" evidence="1">
    <location>
        <begin position="437"/>
        <end position="460"/>
    </location>
</feature>
<accession>A0AAE0L7V3</accession>
<evidence type="ECO:0000256" key="1">
    <source>
        <dbReference type="SAM" id="MobiDB-lite"/>
    </source>
</evidence>
<name>A0AAE0L7V3_9CHLO</name>
<proteinExistence type="predicted"/>
<dbReference type="EMBL" id="LGRX02007390">
    <property type="protein sequence ID" value="KAK3275132.1"/>
    <property type="molecule type" value="Genomic_DNA"/>
</dbReference>
<evidence type="ECO:0000313" key="3">
    <source>
        <dbReference type="Proteomes" id="UP001190700"/>
    </source>
</evidence>
<organism evidence="2 3">
    <name type="scientific">Cymbomonas tetramitiformis</name>
    <dbReference type="NCBI Taxonomy" id="36881"/>
    <lineage>
        <taxon>Eukaryota</taxon>
        <taxon>Viridiplantae</taxon>
        <taxon>Chlorophyta</taxon>
        <taxon>Pyramimonadophyceae</taxon>
        <taxon>Pyramimonadales</taxon>
        <taxon>Pyramimonadaceae</taxon>
        <taxon>Cymbomonas</taxon>
    </lineage>
</organism>
<evidence type="ECO:0000313" key="2">
    <source>
        <dbReference type="EMBL" id="KAK3275132.1"/>
    </source>
</evidence>
<gene>
    <name evidence="2" type="ORF">CYMTET_16720</name>
</gene>
<dbReference type="AlphaFoldDB" id="A0AAE0L7V3"/>
<feature type="compositionally biased region" description="Basic residues" evidence="1">
    <location>
        <begin position="1"/>
        <end position="10"/>
    </location>
</feature>
<protein>
    <submittedName>
        <fullName evidence="2">Uncharacterized protein</fullName>
    </submittedName>
</protein>
<comment type="caution">
    <text evidence="2">The sequence shown here is derived from an EMBL/GenBank/DDBJ whole genome shotgun (WGS) entry which is preliminary data.</text>
</comment>
<feature type="compositionally biased region" description="Basic and acidic residues" evidence="1">
    <location>
        <begin position="12"/>
        <end position="29"/>
    </location>
</feature>
<sequence>MSSQKRRPVRRGAADTESKKDARAGGETHLVEGHARAVMPRQPTAGGRVNACWVPPIVAAARFYGCTHLRSGAELGVDSVLELCPGDEDESADELLWGEFEIGCWTDDPCWGQTDNCQAPMFNTQAGWEEVSERWVEDLKQCITGGNVALMLVERCEEGEAKKHAKSGGKDKKCADLSRPTHYLLILGYQVENGRRGRKAYTLLVKDPMEEDELLTARLEANAGGRIELRTTQPNGTSALDCFRPLEACHFRGRRNVTAGMTSDEEAEEEATNLNAVTESSLGTKHAASAVEIHAIGPNETMQIREQCLRYFSYAFCFRKGGAPETDSAIDHAAFVPSLFKASHLVVRMLKTYAGHIDIFIIAFLFWSGSPDKSTRSFNTCLEIAEKTTTMPEDTVKELFGDALDVPFYQRISATSGDIWRLKNANKAEGFIPKAKHMPRGAKSAAGHQVGPQHNSSEKVQFHKPIGEVIPVRKHPMCAGKEHRH</sequence>